<dbReference type="EMBL" id="JANBPK010001217">
    <property type="protein sequence ID" value="KAJ2924510.1"/>
    <property type="molecule type" value="Genomic_DNA"/>
</dbReference>
<dbReference type="Proteomes" id="UP001140091">
    <property type="component" value="Unassembled WGS sequence"/>
</dbReference>
<name>A0A9W8IXK9_9AGAR</name>
<sequence length="438" mass="49033">MPSIPSCGRASSEGLPQEMVDVVIDHVASDTRALKRLSRVCRAWYPRTRRHLFQEIVFHPGRSDQYFAGLGDLIEKNALLKQCVERLGVEFQWDADPGWLDNTFIISLLPLLTSLKNVSIHGPHLLYVKWPTLQPAVQIAFHNLFAQPHVVSLTLHRVFDIDIAAFSQYHHLEELTLRNVRLTEGRPSQSGACFPLQTTFQLDHPTGSLRSLSITDSVVFLAEALFVCTASSGATFNFRNLTQLDLRLQEFDKDFPSTCASLIKACGPSLETYKTSFRRGPLNHASVSSALQLRRFPHLASFSLVVDNSSHVGLNGCEIIRSILVPELDLLPGSGSQSFINSIHLNINTLDIGKVGVTDKKDLYGFCSEEVWSRLDEILARPEFPFLRELSILFDVCMEELGRQDLVDVKELVLARMPNLQEKGIVTVSTSETTLGMY</sequence>
<accession>A0A9W8IXK9</accession>
<reference evidence="1" key="1">
    <citation type="submission" date="2022-06" db="EMBL/GenBank/DDBJ databases">
        <title>Genome Sequence of Candolleomyces eurysporus.</title>
        <authorList>
            <person name="Buettner E."/>
        </authorList>
    </citation>
    <scope>NUCLEOTIDE SEQUENCE</scope>
    <source>
        <strain evidence="1">VTCC 930004</strain>
    </source>
</reference>
<feature type="non-terminal residue" evidence="1">
    <location>
        <position position="438"/>
    </location>
</feature>
<keyword evidence="2" id="KW-1185">Reference proteome</keyword>
<comment type="caution">
    <text evidence="1">The sequence shown here is derived from an EMBL/GenBank/DDBJ whole genome shotgun (WGS) entry which is preliminary data.</text>
</comment>
<dbReference type="AlphaFoldDB" id="A0A9W8IXK9"/>
<dbReference type="OrthoDB" id="2828833at2759"/>
<evidence type="ECO:0000313" key="1">
    <source>
        <dbReference type="EMBL" id="KAJ2924510.1"/>
    </source>
</evidence>
<evidence type="ECO:0000313" key="2">
    <source>
        <dbReference type="Proteomes" id="UP001140091"/>
    </source>
</evidence>
<protein>
    <recommendedName>
        <fullName evidence="3">F-box domain-containing protein</fullName>
    </recommendedName>
</protein>
<gene>
    <name evidence="1" type="ORF">H1R20_g12585</name>
</gene>
<organism evidence="1 2">
    <name type="scientific">Candolleomyces eurysporus</name>
    <dbReference type="NCBI Taxonomy" id="2828524"/>
    <lineage>
        <taxon>Eukaryota</taxon>
        <taxon>Fungi</taxon>
        <taxon>Dikarya</taxon>
        <taxon>Basidiomycota</taxon>
        <taxon>Agaricomycotina</taxon>
        <taxon>Agaricomycetes</taxon>
        <taxon>Agaricomycetidae</taxon>
        <taxon>Agaricales</taxon>
        <taxon>Agaricineae</taxon>
        <taxon>Psathyrellaceae</taxon>
        <taxon>Candolleomyces</taxon>
    </lineage>
</organism>
<proteinExistence type="predicted"/>
<evidence type="ECO:0008006" key="3">
    <source>
        <dbReference type="Google" id="ProtNLM"/>
    </source>
</evidence>